<sequence>MLRPVLIALLCLLPSLKATAAPTPYLNAQLTSGGTVPGTVFLRGTQARIQAGISRCLNTVPGCPSSFARSSMYFLLPPGLTYDHHTASNPMNPATCSVTAAPGGGQYVACTGGAVTGGSYSSAQLLLYVNVAVDAPLGAIRLVMAVDEDLPANSVTLAECLDDIFPNYCDDYTSSIAPAPAPVLLFQNPVFYPAVFEPDHPSSIVLFARNNGNAPSTATHLQTSLPPGFQWLPANTSTVGLTLTCTAAGTWNTGQTVTCSGAGLPATTSGTVQLTLGVRPRIGMETPGPLPVVASINDGASPDPAVLLACADDPTPQHCAWLDVPTHVPCAFGFADGIFCDGFDPLQPVQIHPARALQTD</sequence>
<organism evidence="2 3">
    <name type="scientific">Pseudofulvimonas gallinarii</name>
    <dbReference type="NCBI Taxonomy" id="634155"/>
    <lineage>
        <taxon>Bacteria</taxon>
        <taxon>Pseudomonadati</taxon>
        <taxon>Pseudomonadota</taxon>
        <taxon>Gammaproteobacteria</taxon>
        <taxon>Lysobacterales</taxon>
        <taxon>Rhodanobacteraceae</taxon>
        <taxon>Pseudofulvimonas</taxon>
    </lineage>
</organism>
<feature type="chain" id="PRO_5030100261" description="DUF11 domain-containing protein" evidence="1">
    <location>
        <begin position="21"/>
        <end position="360"/>
    </location>
</feature>
<protein>
    <recommendedName>
        <fullName evidence="4">DUF11 domain-containing protein</fullName>
    </recommendedName>
</protein>
<feature type="signal peptide" evidence="1">
    <location>
        <begin position="1"/>
        <end position="20"/>
    </location>
</feature>
<comment type="caution">
    <text evidence="2">The sequence shown here is derived from an EMBL/GenBank/DDBJ whole genome shotgun (WGS) entry which is preliminary data.</text>
</comment>
<dbReference type="EMBL" id="SMAF01000014">
    <property type="protein sequence ID" value="TCS97156.1"/>
    <property type="molecule type" value="Genomic_DNA"/>
</dbReference>
<accession>A0A4S3KTV7</accession>
<dbReference type="Proteomes" id="UP000294599">
    <property type="component" value="Unassembled WGS sequence"/>
</dbReference>
<evidence type="ECO:0000313" key="2">
    <source>
        <dbReference type="EMBL" id="TCS97156.1"/>
    </source>
</evidence>
<name>A0A4S3KTV7_9GAMM</name>
<proteinExistence type="predicted"/>
<dbReference type="AlphaFoldDB" id="A0A4S3KTV7"/>
<evidence type="ECO:0000313" key="3">
    <source>
        <dbReference type="Proteomes" id="UP000294599"/>
    </source>
</evidence>
<gene>
    <name evidence="2" type="ORF">EDC25_1147</name>
</gene>
<evidence type="ECO:0008006" key="4">
    <source>
        <dbReference type="Google" id="ProtNLM"/>
    </source>
</evidence>
<dbReference type="RefSeq" id="WP_123521086.1">
    <property type="nucleotide sequence ID" value="NZ_JBHLWF010000084.1"/>
</dbReference>
<reference evidence="2 3" key="1">
    <citation type="submission" date="2019-03" db="EMBL/GenBank/DDBJ databases">
        <title>Genomic Encyclopedia of Type Strains, Phase IV (KMG-IV): sequencing the most valuable type-strain genomes for metagenomic binning, comparative biology and taxonomic classification.</title>
        <authorList>
            <person name="Goeker M."/>
        </authorList>
    </citation>
    <scope>NUCLEOTIDE SEQUENCE [LARGE SCALE GENOMIC DNA]</scope>
    <source>
        <strain evidence="2 3">DSM 21944</strain>
    </source>
</reference>
<keyword evidence="3" id="KW-1185">Reference proteome</keyword>
<evidence type="ECO:0000256" key="1">
    <source>
        <dbReference type="SAM" id="SignalP"/>
    </source>
</evidence>
<keyword evidence="1" id="KW-0732">Signal</keyword>